<dbReference type="Proteomes" id="UP000007093">
    <property type="component" value="Chromosome"/>
</dbReference>
<accession>G4Q4U6</accession>
<evidence type="ECO:0000313" key="2">
    <source>
        <dbReference type="EMBL" id="AEQ23201.1"/>
    </source>
</evidence>
<feature type="domain" description="DUF7768" evidence="1">
    <location>
        <begin position="1"/>
        <end position="92"/>
    </location>
</feature>
<dbReference type="KEGG" id="ain:Acin_1994"/>
<dbReference type="AlphaFoldDB" id="G4Q4U6"/>
<reference evidence="2 3" key="1">
    <citation type="journal article" date="2011" name="J. Bacteriol.">
        <title>Complete genome sequence of Acidaminococcus intestini RYC-MR95, a Gram-negative bacterium from the phylum Firmicutes.</title>
        <authorList>
            <person name="D'Auria G."/>
            <person name="Galan J.C."/>
            <person name="Rodriguez-Alcayna M."/>
            <person name="Moya A."/>
            <person name="Baquero F."/>
            <person name="Latorre A."/>
        </authorList>
    </citation>
    <scope>NUCLEOTIDE SEQUENCE [LARGE SCALE GENOMIC DNA]</scope>
    <source>
        <strain evidence="2 3">RyC-MR95</strain>
    </source>
</reference>
<dbReference type="InterPro" id="IPR056670">
    <property type="entry name" value="DUF7768"/>
</dbReference>
<evidence type="ECO:0000259" key="1">
    <source>
        <dbReference type="Pfam" id="PF24963"/>
    </source>
</evidence>
<dbReference type="PATRIC" id="fig|568816.4.peg.1933"/>
<dbReference type="Pfam" id="PF24963">
    <property type="entry name" value="DUF7768"/>
    <property type="match status" value="1"/>
</dbReference>
<dbReference type="EMBL" id="CP003058">
    <property type="protein sequence ID" value="AEQ23201.1"/>
    <property type="molecule type" value="Genomic_DNA"/>
</dbReference>
<evidence type="ECO:0000313" key="3">
    <source>
        <dbReference type="Proteomes" id="UP000007093"/>
    </source>
</evidence>
<dbReference type="InParanoid" id="G4Q4U6"/>
<dbReference type="STRING" id="568816.Acin_1994"/>
<proteinExistence type="predicted"/>
<dbReference type="HOGENOM" id="CLU_128088_3_0_9"/>
<sequence length="95" mass="10974">MCSPYAGDVEANTARARRYCRYVTNQGGIPLAPHLYLPQFLDEKTERDLALFMDIALLSKCAELWVFGDAISDGMQKEIEYARRKRKPVRYIEEV</sequence>
<gene>
    <name evidence="2" type="ordered locus">Acin_1994</name>
</gene>
<dbReference type="eggNOG" id="ENOG5033169">
    <property type="taxonomic scope" value="Bacteria"/>
</dbReference>
<organism evidence="2 3">
    <name type="scientific">Acidaminococcus intestini (strain RyC-MR95)</name>
    <dbReference type="NCBI Taxonomy" id="568816"/>
    <lineage>
        <taxon>Bacteria</taxon>
        <taxon>Bacillati</taxon>
        <taxon>Bacillota</taxon>
        <taxon>Negativicutes</taxon>
        <taxon>Acidaminococcales</taxon>
        <taxon>Acidaminococcaceae</taxon>
        <taxon>Acidaminococcus</taxon>
    </lineage>
</organism>
<dbReference type="Gene3D" id="3.40.50.10400">
    <property type="entry name" value="Hypothetical protein PA1492"/>
    <property type="match status" value="1"/>
</dbReference>
<protein>
    <recommendedName>
        <fullName evidence="1">DUF7768 domain-containing protein</fullName>
    </recommendedName>
</protein>
<keyword evidence="3" id="KW-1185">Reference proteome</keyword>
<name>G4Q4U6_ACIIR</name>